<reference evidence="1" key="2">
    <citation type="submission" date="2025-09" db="UniProtKB">
        <authorList>
            <consortium name="EnsemblPlants"/>
        </authorList>
    </citation>
    <scope>IDENTIFICATION</scope>
</reference>
<organism evidence="1 2">
    <name type="scientific">Avena sativa</name>
    <name type="common">Oat</name>
    <dbReference type="NCBI Taxonomy" id="4498"/>
    <lineage>
        <taxon>Eukaryota</taxon>
        <taxon>Viridiplantae</taxon>
        <taxon>Streptophyta</taxon>
        <taxon>Embryophyta</taxon>
        <taxon>Tracheophyta</taxon>
        <taxon>Spermatophyta</taxon>
        <taxon>Magnoliopsida</taxon>
        <taxon>Liliopsida</taxon>
        <taxon>Poales</taxon>
        <taxon>Poaceae</taxon>
        <taxon>BOP clade</taxon>
        <taxon>Pooideae</taxon>
        <taxon>Poodae</taxon>
        <taxon>Poeae</taxon>
        <taxon>Poeae Chloroplast Group 1 (Aveneae type)</taxon>
        <taxon>Aveninae</taxon>
        <taxon>Avena</taxon>
    </lineage>
</organism>
<accession>A0ACD5TFL8</accession>
<keyword evidence="2" id="KW-1185">Reference proteome</keyword>
<name>A0ACD5TFL8_AVESA</name>
<evidence type="ECO:0000313" key="2">
    <source>
        <dbReference type="Proteomes" id="UP001732700"/>
    </source>
</evidence>
<sequence length="231" mass="25016">MAARRPKTKSTGRKKIEIKLIECEDSRHVCFSKRRKGLFNKASELAIMCGVEVAAVVFSPGGKAFAYGHPSVESVLDRFHPSDSLDAQDAASVGVGAGDRDQALELNRQIGDLSALLEAEEARKEAAAEAWEKARAEGFQEAVWLDGFASQMVEEDLVAFETALEELQAAVRAARADQVLQETGLNSGGVETMHQDQDQQQVMMGMPPPPGFLDGMEMMPLGFGADDGFLQ</sequence>
<reference evidence="1" key="1">
    <citation type="submission" date="2021-05" db="EMBL/GenBank/DDBJ databases">
        <authorList>
            <person name="Scholz U."/>
            <person name="Mascher M."/>
            <person name="Fiebig A."/>
        </authorList>
    </citation>
    <scope>NUCLEOTIDE SEQUENCE [LARGE SCALE GENOMIC DNA]</scope>
</reference>
<dbReference type="EnsemblPlants" id="AVESA.00010b.r2.1AG0044740.1">
    <property type="protein sequence ID" value="AVESA.00010b.r2.1AG0044740.1.CDS.1"/>
    <property type="gene ID" value="AVESA.00010b.r2.1AG0044740"/>
</dbReference>
<protein>
    <submittedName>
        <fullName evidence="1">Uncharacterized protein</fullName>
    </submittedName>
</protein>
<dbReference type="Proteomes" id="UP001732700">
    <property type="component" value="Chromosome 1A"/>
</dbReference>
<evidence type="ECO:0000313" key="1">
    <source>
        <dbReference type="EnsemblPlants" id="AVESA.00010b.r2.1AG0044740.1.CDS.1"/>
    </source>
</evidence>
<proteinExistence type="predicted"/>